<evidence type="ECO:0008006" key="8">
    <source>
        <dbReference type="Google" id="ProtNLM"/>
    </source>
</evidence>
<comment type="subcellular location">
    <subcellularLocation>
        <location evidence="1">Membrane</location>
        <topology evidence="1">Multi-pass membrane protein</topology>
    </subcellularLocation>
</comment>
<evidence type="ECO:0000313" key="7">
    <source>
        <dbReference type="Proteomes" id="UP001193501"/>
    </source>
</evidence>
<feature type="transmembrane region" description="Helical" evidence="5">
    <location>
        <begin position="20"/>
        <end position="43"/>
    </location>
</feature>
<keyword evidence="3 5" id="KW-1133">Transmembrane helix</keyword>
<keyword evidence="2 5" id="KW-0812">Transmembrane</keyword>
<evidence type="ECO:0000256" key="5">
    <source>
        <dbReference type="SAM" id="Phobius"/>
    </source>
</evidence>
<evidence type="ECO:0000256" key="2">
    <source>
        <dbReference type="ARBA" id="ARBA00022692"/>
    </source>
</evidence>
<evidence type="ECO:0000313" key="6">
    <source>
        <dbReference type="EMBL" id="NBZ86935.1"/>
    </source>
</evidence>
<dbReference type="AlphaFoldDB" id="A0AAE4YBK8"/>
<comment type="caution">
    <text evidence="6">The sequence shown here is derived from an EMBL/GenBank/DDBJ whole genome shotgun (WGS) entry which is preliminary data.</text>
</comment>
<feature type="transmembrane region" description="Helical" evidence="5">
    <location>
        <begin position="189"/>
        <end position="217"/>
    </location>
</feature>
<sequence>MFQAFFAALGQMSDPRFMRVLWRGVGLSLGLLIAIGLALGILVEMILPGSVSLPFIGTVGGLGIAAAIGVAVAMLVASVFLMVPVAAAFSAIFLDEVADAVEASHYPGQVGKPLPLAEGIADSALLFAVMVAVNLVALALSFVLGPLGPMLFWAVNGWLLGREYFLMAARRHLPRDQAVALASRHRGKLWIAGTLMAAPLSLPLVSLFIPVLGAATFTHLFQGLRNS</sequence>
<proteinExistence type="predicted"/>
<evidence type="ECO:0000256" key="1">
    <source>
        <dbReference type="ARBA" id="ARBA00004141"/>
    </source>
</evidence>
<feature type="transmembrane region" description="Helical" evidence="5">
    <location>
        <begin position="55"/>
        <end position="83"/>
    </location>
</feature>
<gene>
    <name evidence="6" type="ORF">GV832_05025</name>
</gene>
<name>A0AAE4YBK8_9RHOB</name>
<accession>A0AAE4YBK8</accession>
<evidence type="ECO:0000256" key="4">
    <source>
        <dbReference type="ARBA" id="ARBA00023136"/>
    </source>
</evidence>
<reference evidence="6" key="1">
    <citation type="submission" date="2020-01" db="EMBL/GenBank/DDBJ databases">
        <authorList>
            <person name="Chen W.-M."/>
        </authorList>
    </citation>
    <scope>NUCLEOTIDE SEQUENCE</scope>
    <source>
        <strain evidence="6">CYK-10</strain>
    </source>
</reference>
<evidence type="ECO:0000256" key="3">
    <source>
        <dbReference type="ARBA" id="ARBA00022989"/>
    </source>
</evidence>
<keyword evidence="7" id="KW-1185">Reference proteome</keyword>
<dbReference type="Pfam" id="PF07264">
    <property type="entry name" value="EI24"/>
    <property type="match status" value="1"/>
</dbReference>
<protein>
    <recommendedName>
        <fullName evidence="8">CysZ-like protein</fullName>
    </recommendedName>
</protein>
<keyword evidence="4 5" id="KW-0472">Membrane</keyword>
<organism evidence="6 7">
    <name type="scientific">Stagnihabitans tardus</name>
    <dbReference type="NCBI Taxonomy" id="2699202"/>
    <lineage>
        <taxon>Bacteria</taxon>
        <taxon>Pseudomonadati</taxon>
        <taxon>Pseudomonadota</taxon>
        <taxon>Alphaproteobacteria</taxon>
        <taxon>Rhodobacterales</taxon>
        <taxon>Paracoccaceae</taxon>
        <taxon>Stagnihabitans</taxon>
    </lineage>
</organism>
<dbReference type="EMBL" id="JAABNR010000004">
    <property type="protein sequence ID" value="NBZ86935.1"/>
    <property type="molecule type" value="Genomic_DNA"/>
</dbReference>
<dbReference type="InterPro" id="IPR059112">
    <property type="entry name" value="CysZ/EI24"/>
</dbReference>
<dbReference type="Proteomes" id="UP001193501">
    <property type="component" value="Unassembled WGS sequence"/>
</dbReference>